<feature type="chain" id="PRO_5047190316" description="Lipoprotein" evidence="1">
    <location>
        <begin position="22"/>
        <end position="147"/>
    </location>
</feature>
<dbReference type="Proteomes" id="UP000757540">
    <property type="component" value="Unassembled WGS sequence"/>
</dbReference>
<dbReference type="RefSeq" id="WP_171784657.1">
    <property type="nucleotide sequence ID" value="NZ_BAAAML010000003.1"/>
</dbReference>
<feature type="signal peptide" evidence="1">
    <location>
        <begin position="1"/>
        <end position="21"/>
    </location>
</feature>
<evidence type="ECO:0000313" key="3">
    <source>
        <dbReference type="Proteomes" id="UP000757540"/>
    </source>
</evidence>
<keyword evidence="1" id="KW-0732">Signal</keyword>
<sequence length="147" mass="15418">MRARSAAAAALPLVLLVTACADPNSVAVTDVSASPAVETHTPAESVTPRATCNGYYVGRSHSLDRKIRKWTTAVGEPATPEATAEISIIRDRLAAQIHDAEVGPAAILRGVHEPFAAWLDGGTADPAEIVEAADAVRRMCDEMGVDF</sequence>
<accession>A0ABX2A8W8</accession>
<gene>
    <name evidence="2" type="ORF">HDG69_003013</name>
</gene>
<evidence type="ECO:0000256" key="1">
    <source>
        <dbReference type="SAM" id="SignalP"/>
    </source>
</evidence>
<organism evidence="2 3">
    <name type="scientific">Isoptericola halotolerans</name>
    <dbReference type="NCBI Taxonomy" id="300560"/>
    <lineage>
        <taxon>Bacteria</taxon>
        <taxon>Bacillati</taxon>
        <taxon>Actinomycetota</taxon>
        <taxon>Actinomycetes</taxon>
        <taxon>Micrococcales</taxon>
        <taxon>Promicromonosporaceae</taxon>
        <taxon>Isoptericola</taxon>
    </lineage>
</organism>
<evidence type="ECO:0000313" key="2">
    <source>
        <dbReference type="EMBL" id="NOV98418.1"/>
    </source>
</evidence>
<evidence type="ECO:0008006" key="4">
    <source>
        <dbReference type="Google" id="ProtNLM"/>
    </source>
</evidence>
<dbReference type="PROSITE" id="PS51257">
    <property type="entry name" value="PROKAR_LIPOPROTEIN"/>
    <property type="match status" value="1"/>
</dbReference>
<reference evidence="2 3" key="1">
    <citation type="submission" date="2020-05" db="EMBL/GenBank/DDBJ databases">
        <title>Genomic Encyclopedia of Type Strains, Phase III (KMG-III): the genomes of soil and plant-associated and newly described type strains.</title>
        <authorList>
            <person name="Whitman W."/>
        </authorList>
    </citation>
    <scope>NUCLEOTIDE SEQUENCE [LARGE SCALE GENOMIC DNA]</scope>
    <source>
        <strain evidence="2 3">KCTC 19046</strain>
    </source>
</reference>
<dbReference type="EMBL" id="JABEZU010000004">
    <property type="protein sequence ID" value="NOV98418.1"/>
    <property type="molecule type" value="Genomic_DNA"/>
</dbReference>
<comment type="caution">
    <text evidence="2">The sequence shown here is derived from an EMBL/GenBank/DDBJ whole genome shotgun (WGS) entry which is preliminary data.</text>
</comment>
<protein>
    <recommendedName>
        <fullName evidence="4">Lipoprotein</fullName>
    </recommendedName>
</protein>
<keyword evidence="3" id="KW-1185">Reference proteome</keyword>
<name>A0ABX2A8W8_9MICO</name>
<proteinExistence type="predicted"/>